<dbReference type="AlphaFoldDB" id="A0AAJ1QWW6"/>
<reference evidence="3 4" key="1">
    <citation type="journal article" date="2014" name="Int. J. Syst. Evol. Microbiol.">
        <title>Complete genome sequence of Corynebacterium casei LMG S-19264T (=DSM 44701T), isolated from a smear-ripened cheese.</title>
        <authorList>
            <consortium name="US DOE Joint Genome Institute (JGI-PGF)"/>
            <person name="Walter F."/>
            <person name="Albersmeier A."/>
            <person name="Kalinowski J."/>
            <person name="Ruckert C."/>
        </authorList>
    </citation>
    <scope>NUCLEOTIDE SEQUENCE [LARGE SCALE GENOMIC DNA]</scope>
    <source>
        <strain evidence="3 4">CECT 8670</strain>
    </source>
</reference>
<evidence type="ECO:0000313" key="4">
    <source>
        <dbReference type="Proteomes" id="UP001228636"/>
    </source>
</evidence>
<evidence type="ECO:0000313" key="3">
    <source>
        <dbReference type="EMBL" id="MDN3619398.1"/>
    </source>
</evidence>
<evidence type="ECO:0000256" key="2">
    <source>
        <dbReference type="SAM" id="Phobius"/>
    </source>
</evidence>
<dbReference type="EMBL" id="JAUFQH010000005">
    <property type="protein sequence ID" value="MDN3619398.1"/>
    <property type="molecule type" value="Genomic_DNA"/>
</dbReference>
<dbReference type="Proteomes" id="UP001228636">
    <property type="component" value="Unassembled WGS sequence"/>
</dbReference>
<feature type="coiled-coil region" evidence="1">
    <location>
        <begin position="70"/>
        <end position="122"/>
    </location>
</feature>
<evidence type="ECO:0008006" key="5">
    <source>
        <dbReference type="Google" id="ProtNLM"/>
    </source>
</evidence>
<feature type="transmembrane region" description="Helical" evidence="2">
    <location>
        <begin position="14"/>
        <end position="34"/>
    </location>
</feature>
<keyword evidence="2" id="KW-0472">Membrane</keyword>
<keyword evidence="2" id="KW-1133">Transmembrane helix</keyword>
<comment type="caution">
    <text evidence="3">The sequence shown here is derived from an EMBL/GenBank/DDBJ whole genome shotgun (WGS) entry which is preliminary data.</text>
</comment>
<evidence type="ECO:0000256" key="1">
    <source>
        <dbReference type="SAM" id="Coils"/>
    </source>
</evidence>
<dbReference type="RefSeq" id="WP_261973796.1">
    <property type="nucleotide sequence ID" value="NZ_CP103460.1"/>
</dbReference>
<organism evidence="3 4">
    <name type="scientific">Polaribacter sejongensis</name>
    <dbReference type="NCBI Taxonomy" id="985043"/>
    <lineage>
        <taxon>Bacteria</taxon>
        <taxon>Pseudomonadati</taxon>
        <taxon>Bacteroidota</taxon>
        <taxon>Flavobacteriia</taxon>
        <taxon>Flavobacteriales</taxon>
        <taxon>Flavobacteriaceae</taxon>
    </lineage>
</organism>
<gene>
    <name evidence="3" type="ORF">QWY81_08035</name>
</gene>
<keyword evidence="2" id="KW-0812">Transmembrane</keyword>
<protein>
    <recommendedName>
        <fullName evidence="5">Signal transduction histidine kinase internal region domain-containing protein</fullName>
    </recommendedName>
</protein>
<proteinExistence type="predicted"/>
<accession>A0AAJ1QWW6</accession>
<name>A0AAJ1QWW6_9FLAO</name>
<keyword evidence="1" id="KW-0175">Coiled coil</keyword>
<sequence length="341" mass="40141">MNSYSDLNEQIETLLSIGFILLILLLSVIIRNWYNLYKKRSFRKKNEKLIIKLENREIAFNNYNDKLKIINILKQKEVKSQSEILNLKNELKKYKQEHYTTLNDKEKEISDQKRLIDLQQKAYERYADYKNVEANNTRLGSHFMKNVITQIYEDLENTENTYKTFLGYQYKKEKDNNKIPSIKALKNIFKLLDYNVAALNSEGITLENEVKHINMFLELINYLKPNAKIELNNTLNNEQLNSIKIKPTLFFPFVENALKHGSLNENNSFINIYLKENDQKQLSYCLVNSTEQSLDDNNVTTTHFGLNALKQMINVYYPGSKLKCTALPNKQYMSELTLTIK</sequence>